<keyword evidence="2" id="KW-0813">Transport</keyword>
<evidence type="ECO:0000259" key="10">
    <source>
        <dbReference type="PROSITE" id="PS50893"/>
    </source>
</evidence>
<dbReference type="Gene3D" id="3.40.50.300">
    <property type="entry name" value="P-loop containing nucleotide triphosphate hydrolases"/>
    <property type="match status" value="1"/>
</dbReference>
<sequence>MTAPAIETTGLARHFGDKRAVDGIDLDVRRGEIFAVLGPNGAGKTTLVRMLATLLRPTGGSARVLGHDIEREAREIRRKISLTGQFASVDEDLTGYENLLLLSRLSGLKGSEAKDRTMGLLAAFDLSDAAARQAKDYSGGMRRKLDIAASLIRRPELLFLDEPTTGLDPRSRNQVWDIVRGLAASGTTILLTTQYLEEADQLAGEIAVVDHGRIIARGTSAELKAKVGGGVLQIHLTSAERREDASRILSDMLVGEVRASGNAASLNVDVADPAAGLAALGALSAAGIALTGYSLSQPSLDEVFFALTGRPPEPENGQESGKDDATDSEAAL</sequence>
<protein>
    <submittedName>
        <fullName evidence="11">Daunorubicin resistance protein DrrA family ABC transporter ATP-binding protein</fullName>
    </submittedName>
</protein>
<dbReference type="PROSITE" id="PS50893">
    <property type="entry name" value="ABC_TRANSPORTER_2"/>
    <property type="match status" value="1"/>
</dbReference>
<proteinExistence type="inferred from homology"/>
<evidence type="ECO:0000313" key="12">
    <source>
        <dbReference type="Proteomes" id="UP000648722"/>
    </source>
</evidence>
<dbReference type="InterPro" id="IPR005894">
    <property type="entry name" value="DrrA"/>
</dbReference>
<comment type="subcellular location">
    <subcellularLocation>
        <location evidence="1">Cell membrane</location>
        <topology evidence="1">Peripheral membrane protein</topology>
        <orientation evidence="1">Cytoplasmic side</orientation>
    </subcellularLocation>
</comment>
<keyword evidence="12" id="KW-1185">Reference proteome</keyword>
<dbReference type="Proteomes" id="UP000648722">
    <property type="component" value="Unassembled WGS sequence"/>
</dbReference>
<dbReference type="SUPFAM" id="SSF52540">
    <property type="entry name" value="P-loop containing nucleoside triphosphate hydrolases"/>
    <property type="match status" value="1"/>
</dbReference>
<dbReference type="PROSITE" id="PS00211">
    <property type="entry name" value="ABC_TRANSPORTER_1"/>
    <property type="match status" value="1"/>
</dbReference>
<organism evidence="11 12">
    <name type="scientific">Glycocaulis albus</name>
    <dbReference type="NCBI Taxonomy" id="1382801"/>
    <lineage>
        <taxon>Bacteria</taxon>
        <taxon>Pseudomonadati</taxon>
        <taxon>Pseudomonadota</taxon>
        <taxon>Alphaproteobacteria</taxon>
        <taxon>Maricaulales</taxon>
        <taxon>Maricaulaceae</taxon>
        <taxon>Glycocaulis</taxon>
    </lineage>
</organism>
<dbReference type="SMART" id="SM00382">
    <property type="entry name" value="AAA"/>
    <property type="match status" value="1"/>
</dbReference>
<evidence type="ECO:0000256" key="5">
    <source>
        <dbReference type="ARBA" id="ARBA00022840"/>
    </source>
</evidence>
<reference evidence="12" key="1">
    <citation type="journal article" date="2019" name="Int. J. Syst. Evol. Microbiol.">
        <title>The Global Catalogue of Microorganisms (GCM) 10K type strain sequencing project: providing services to taxonomists for standard genome sequencing and annotation.</title>
        <authorList>
            <consortium name="The Broad Institute Genomics Platform"/>
            <consortium name="The Broad Institute Genome Sequencing Center for Infectious Disease"/>
            <person name="Wu L."/>
            <person name="Ma J."/>
        </authorList>
    </citation>
    <scope>NUCLEOTIDE SEQUENCE [LARGE SCALE GENOMIC DNA]</scope>
    <source>
        <strain evidence="12">CGMCC 1.12766</strain>
    </source>
</reference>
<evidence type="ECO:0000256" key="3">
    <source>
        <dbReference type="ARBA" id="ARBA00022475"/>
    </source>
</evidence>
<dbReference type="RefSeq" id="WP_188450887.1">
    <property type="nucleotide sequence ID" value="NZ_BMFS01000001.1"/>
</dbReference>
<dbReference type="NCBIfam" id="TIGR01188">
    <property type="entry name" value="drrA"/>
    <property type="match status" value="1"/>
</dbReference>
<name>A0ABQ1XFG3_9PROT</name>
<evidence type="ECO:0000313" key="11">
    <source>
        <dbReference type="EMBL" id="GGG92046.1"/>
    </source>
</evidence>
<dbReference type="InterPro" id="IPR003439">
    <property type="entry name" value="ABC_transporter-like_ATP-bd"/>
</dbReference>
<dbReference type="GO" id="GO:0005524">
    <property type="term" value="F:ATP binding"/>
    <property type="evidence" value="ECO:0007669"/>
    <property type="project" value="UniProtKB-KW"/>
</dbReference>
<dbReference type="InterPro" id="IPR050763">
    <property type="entry name" value="ABC_transporter_ATP-binding"/>
</dbReference>
<keyword evidence="7" id="KW-0472">Membrane</keyword>
<gene>
    <name evidence="11" type="ORF">GCM10007420_04220</name>
</gene>
<dbReference type="InterPro" id="IPR003593">
    <property type="entry name" value="AAA+_ATPase"/>
</dbReference>
<evidence type="ECO:0000256" key="1">
    <source>
        <dbReference type="ARBA" id="ARBA00004413"/>
    </source>
</evidence>
<keyword evidence="4" id="KW-0547">Nucleotide-binding</keyword>
<evidence type="ECO:0000256" key="9">
    <source>
        <dbReference type="SAM" id="MobiDB-lite"/>
    </source>
</evidence>
<dbReference type="Pfam" id="PF00005">
    <property type="entry name" value="ABC_tran"/>
    <property type="match status" value="1"/>
</dbReference>
<dbReference type="PANTHER" id="PTHR42711">
    <property type="entry name" value="ABC TRANSPORTER ATP-BINDING PROTEIN"/>
    <property type="match status" value="1"/>
</dbReference>
<feature type="domain" description="ABC transporter" evidence="10">
    <location>
        <begin position="6"/>
        <end position="236"/>
    </location>
</feature>
<evidence type="ECO:0000256" key="4">
    <source>
        <dbReference type="ARBA" id="ARBA00022741"/>
    </source>
</evidence>
<dbReference type="InterPro" id="IPR017871">
    <property type="entry name" value="ABC_transporter-like_CS"/>
</dbReference>
<dbReference type="InterPro" id="IPR027417">
    <property type="entry name" value="P-loop_NTPase"/>
</dbReference>
<keyword evidence="6" id="KW-1278">Translocase</keyword>
<keyword evidence="5 11" id="KW-0067">ATP-binding</keyword>
<keyword evidence="3" id="KW-1003">Cell membrane</keyword>
<dbReference type="EMBL" id="BMFS01000001">
    <property type="protein sequence ID" value="GGG92046.1"/>
    <property type="molecule type" value="Genomic_DNA"/>
</dbReference>
<comment type="caution">
    <text evidence="11">The sequence shown here is derived from an EMBL/GenBank/DDBJ whole genome shotgun (WGS) entry which is preliminary data.</text>
</comment>
<evidence type="ECO:0000256" key="8">
    <source>
        <dbReference type="ARBA" id="ARBA00049985"/>
    </source>
</evidence>
<evidence type="ECO:0000256" key="6">
    <source>
        <dbReference type="ARBA" id="ARBA00022967"/>
    </source>
</evidence>
<accession>A0ABQ1XFG3</accession>
<evidence type="ECO:0000256" key="7">
    <source>
        <dbReference type="ARBA" id="ARBA00023136"/>
    </source>
</evidence>
<evidence type="ECO:0000256" key="2">
    <source>
        <dbReference type="ARBA" id="ARBA00022448"/>
    </source>
</evidence>
<feature type="region of interest" description="Disordered" evidence="9">
    <location>
        <begin position="307"/>
        <end position="332"/>
    </location>
</feature>
<comment type="similarity">
    <text evidence="8">Belongs to the ABC transporter superfamily. Drug exporter-1 (DrugE1) (TC 3.A.1.105) family.</text>
</comment>
<dbReference type="PANTHER" id="PTHR42711:SF19">
    <property type="entry name" value="DOXORUBICIN RESISTANCE ATP-BINDING PROTEIN DRRA"/>
    <property type="match status" value="1"/>
</dbReference>